<protein>
    <submittedName>
        <fullName evidence="2">Uncharacterized protein</fullName>
    </submittedName>
</protein>
<keyword evidence="1" id="KW-1133">Transmembrane helix</keyword>
<keyword evidence="3" id="KW-1185">Reference proteome</keyword>
<accession>A0ABT3PRW0</accession>
<sequence length="130" mass="14646">MNKISICYGYYNPYVKGAHLVAALDFEPLPPLVVNPLQFLYSCSRDHYKSNLFIMKYPLGIRLLFGFIIVLTISGLMLNVSFGEPLSAILSWLFPTAVVLTIGFLLARWGQKKRESYHNTFSSGGENPHS</sequence>
<comment type="caution">
    <text evidence="2">The sequence shown here is derived from an EMBL/GenBank/DDBJ whole genome shotgun (WGS) entry which is preliminary data.</text>
</comment>
<organism evidence="2 3">
    <name type="scientific">Fodinibius salsisoli</name>
    <dbReference type="NCBI Taxonomy" id="2820877"/>
    <lineage>
        <taxon>Bacteria</taxon>
        <taxon>Pseudomonadati</taxon>
        <taxon>Balneolota</taxon>
        <taxon>Balneolia</taxon>
        <taxon>Balneolales</taxon>
        <taxon>Balneolaceae</taxon>
        <taxon>Fodinibius</taxon>
    </lineage>
</organism>
<proteinExistence type="predicted"/>
<feature type="transmembrane region" description="Helical" evidence="1">
    <location>
        <begin position="86"/>
        <end position="107"/>
    </location>
</feature>
<evidence type="ECO:0000256" key="1">
    <source>
        <dbReference type="SAM" id="Phobius"/>
    </source>
</evidence>
<keyword evidence="1" id="KW-0812">Transmembrane</keyword>
<feature type="transmembrane region" description="Helical" evidence="1">
    <location>
        <begin position="59"/>
        <end position="80"/>
    </location>
</feature>
<name>A0ABT3PRW0_9BACT</name>
<dbReference type="EMBL" id="JAGGJA010000014">
    <property type="protein sequence ID" value="MCW9708591.1"/>
    <property type="molecule type" value="Genomic_DNA"/>
</dbReference>
<dbReference type="Proteomes" id="UP001207918">
    <property type="component" value="Unassembled WGS sequence"/>
</dbReference>
<evidence type="ECO:0000313" key="2">
    <source>
        <dbReference type="EMBL" id="MCW9708591.1"/>
    </source>
</evidence>
<reference evidence="2 3" key="1">
    <citation type="submission" date="2021-03" db="EMBL/GenBank/DDBJ databases">
        <title>Aliifodinibius sp. nov., a new bacterium isolated from saline soil.</title>
        <authorList>
            <person name="Galisteo C."/>
            <person name="De La Haba R."/>
            <person name="Sanchez-Porro C."/>
            <person name="Ventosa A."/>
        </authorList>
    </citation>
    <scope>NUCLEOTIDE SEQUENCE [LARGE SCALE GENOMIC DNA]</scope>
    <source>
        <strain evidence="2 3">1BSP15-2V2</strain>
    </source>
</reference>
<keyword evidence="1" id="KW-0472">Membrane</keyword>
<gene>
    <name evidence="2" type="ORF">J6I44_17145</name>
</gene>
<evidence type="ECO:0000313" key="3">
    <source>
        <dbReference type="Proteomes" id="UP001207918"/>
    </source>
</evidence>